<dbReference type="Pfam" id="PF13400">
    <property type="entry name" value="Tad"/>
    <property type="match status" value="1"/>
</dbReference>
<dbReference type="Proteomes" id="UP000284605">
    <property type="component" value="Unassembled WGS sequence"/>
</dbReference>
<comment type="caution">
    <text evidence="2">The sequence shown here is derived from an EMBL/GenBank/DDBJ whole genome shotgun (WGS) entry which is preliminary data.</text>
</comment>
<feature type="domain" description="Putative Flp pilus-assembly TadG-like N-terminal" evidence="1">
    <location>
        <begin position="14"/>
        <end position="61"/>
    </location>
</feature>
<organism evidence="2 3">
    <name type="scientific">Oleomonas cavernae</name>
    <dbReference type="NCBI Taxonomy" id="2320859"/>
    <lineage>
        <taxon>Bacteria</taxon>
        <taxon>Pseudomonadati</taxon>
        <taxon>Pseudomonadota</taxon>
        <taxon>Alphaproteobacteria</taxon>
        <taxon>Acetobacterales</taxon>
        <taxon>Acetobacteraceae</taxon>
        <taxon>Oleomonas</taxon>
    </lineage>
</organism>
<protein>
    <recommendedName>
        <fullName evidence="1">Putative Flp pilus-assembly TadG-like N-terminal domain-containing protein</fullName>
    </recommendedName>
</protein>
<accession>A0A418WTK6</accession>
<reference evidence="2 3" key="1">
    <citation type="submission" date="2018-09" db="EMBL/GenBank/DDBJ databases">
        <authorList>
            <person name="Zhu H."/>
        </authorList>
    </citation>
    <scope>NUCLEOTIDE SEQUENCE [LARGE SCALE GENOMIC DNA]</scope>
    <source>
        <strain evidence="2 3">K1W22B-8</strain>
    </source>
</reference>
<proteinExistence type="predicted"/>
<evidence type="ECO:0000259" key="1">
    <source>
        <dbReference type="Pfam" id="PF13400"/>
    </source>
</evidence>
<keyword evidence="3" id="KW-1185">Reference proteome</keyword>
<evidence type="ECO:0000313" key="2">
    <source>
        <dbReference type="EMBL" id="RJF94527.1"/>
    </source>
</evidence>
<gene>
    <name evidence="2" type="ORF">D3874_01440</name>
</gene>
<evidence type="ECO:0000313" key="3">
    <source>
        <dbReference type="Proteomes" id="UP000284605"/>
    </source>
</evidence>
<name>A0A418WTK6_9PROT</name>
<dbReference type="EMBL" id="QYUK01000008">
    <property type="protein sequence ID" value="RJF94527.1"/>
    <property type="molecule type" value="Genomic_DNA"/>
</dbReference>
<dbReference type="InterPro" id="IPR028087">
    <property type="entry name" value="Tad_N"/>
</dbReference>
<sequence length="572" mass="57931">MRRPRAKGMRRERGAAAILFALALPILVGVIAFVTDLGYAYYSKQTLQDTLDLAAIAAARQLDGGTGATPAATTAARTVLDDNGFTDFSLASGCAIPTTDNAVFLCLGNYAARDSSGAFQYPLSSRFTAGGTKQKAVRLSAKGDSPSFFARIFGIDELDYSVQSTAARGGSNLAQLTIRSALVSANPNLVLGLLGGNGSLTVLGSNGIATANINLLTFLDALAPSVGVAAGNYDQVLGSQVSIGTLLTTAATVLGTGTTAGIELTGLNTAGSGLSAAIREANITLSDLIGVQTGTAAAGLDMTINALDLVQGGLMAANGVNGLQGGVGLGTSSSSILNGTATVTVKFAVVEPPQLSAIGDPALAKAATDQRFGAGAIYVRTGQVRVYISIQLPVLGPVTTAVNNLLASAPLVSDLVTALNQAASLNIAGLLSTVVGGLVGALLGSTQHKTVFGLEVLPTPRLDISIDLAGGEAYVTDYTCPTGNGTKDLTVRAASSAAIVRVGTMDAASVFASKVPVAVEPLPILNIWTRSGTFCKPPLLNLLARVPATHRRTMFTGMVRGSTMAAAGWACL</sequence>
<dbReference type="AlphaFoldDB" id="A0A418WTK6"/>